<dbReference type="InterPro" id="IPR052718">
    <property type="entry name" value="NmrA-type_oxidoreductase"/>
</dbReference>
<dbReference type="CDD" id="cd05269">
    <property type="entry name" value="TMR_SDR_a"/>
    <property type="match status" value="1"/>
</dbReference>
<accession>A0A6C2CNB9</accession>
<keyword evidence="3" id="KW-1185">Reference proteome</keyword>
<dbReference type="AlphaFoldDB" id="A0A6C2CNB9"/>
<dbReference type="SUPFAM" id="SSF51735">
    <property type="entry name" value="NAD(P)-binding Rossmann-fold domains"/>
    <property type="match status" value="1"/>
</dbReference>
<dbReference type="PANTHER" id="PTHR47129">
    <property type="entry name" value="QUINONE OXIDOREDUCTASE 2"/>
    <property type="match status" value="1"/>
</dbReference>
<dbReference type="Pfam" id="PF13460">
    <property type="entry name" value="NAD_binding_10"/>
    <property type="match status" value="1"/>
</dbReference>
<dbReference type="RefSeq" id="WP_148580111.1">
    <property type="nucleotide sequence ID" value="NZ_SDKK01000015.1"/>
</dbReference>
<dbReference type="Gene3D" id="3.40.50.720">
    <property type="entry name" value="NAD(P)-binding Rossmann-like Domain"/>
    <property type="match status" value="1"/>
</dbReference>
<reference evidence="2 3" key="1">
    <citation type="submission" date="2019-01" db="EMBL/GenBank/DDBJ databases">
        <title>Zoogloea oleivorans genome sequencing and assembly.</title>
        <authorList>
            <person name="Tancsics A."/>
            <person name="Farkas M."/>
            <person name="Kriszt B."/>
            <person name="Maroti G."/>
            <person name="Horvath B."/>
        </authorList>
    </citation>
    <scope>NUCLEOTIDE SEQUENCE [LARGE SCALE GENOMIC DNA]</scope>
    <source>
        <strain evidence="2 3">Buc</strain>
    </source>
</reference>
<dbReference type="EMBL" id="SDKK01000015">
    <property type="protein sequence ID" value="TYC54979.1"/>
    <property type="molecule type" value="Genomic_DNA"/>
</dbReference>
<dbReference type="InterPro" id="IPR016040">
    <property type="entry name" value="NAD(P)-bd_dom"/>
</dbReference>
<feature type="domain" description="NAD(P)-binding" evidence="1">
    <location>
        <begin position="6"/>
        <end position="188"/>
    </location>
</feature>
<dbReference type="Proteomes" id="UP000389128">
    <property type="component" value="Unassembled WGS sequence"/>
</dbReference>
<name>A0A6C2CNB9_9RHOO</name>
<dbReference type="OrthoDB" id="9798669at2"/>
<evidence type="ECO:0000259" key="1">
    <source>
        <dbReference type="Pfam" id="PF13460"/>
    </source>
</evidence>
<protein>
    <submittedName>
        <fullName evidence="2">SDR family oxidoreductase</fullName>
    </submittedName>
</protein>
<evidence type="ECO:0000313" key="2">
    <source>
        <dbReference type="EMBL" id="TYC54979.1"/>
    </source>
</evidence>
<dbReference type="InterPro" id="IPR036291">
    <property type="entry name" value="NAD(P)-bd_dom_sf"/>
</dbReference>
<organism evidence="2 3">
    <name type="scientific">Zoogloea oleivorans</name>
    <dbReference type="NCBI Taxonomy" id="1552750"/>
    <lineage>
        <taxon>Bacteria</taxon>
        <taxon>Pseudomonadati</taxon>
        <taxon>Pseudomonadota</taxon>
        <taxon>Betaproteobacteria</taxon>
        <taxon>Rhodocyclales</taxon>
        <taxon>Zoogloeaceae</taxon>
        <taxon>Zoogloea</taxon>
    </lineage>
</organism>
<evidence type="ECO:0000313" key="3">
    <source>
        <dbReference type="Proteomes" id="UP000389128"/>
    </source>
</evidence>
<dbReference type="Gene3D" id="3.90.25.10">
    <property type="entry name" value="UDP-galactose 4-epimerase, domain 1"/>
    <property type="match status" value="1"/>
</dbReference>
<gene>
    <name evidence="2" type="ORF">ETQ85_16140</name>
</gene>
<dbReference type="PANTHER" id="PTHR47129:SF1">
    <property type="entry name" value="NMRA-LIKE DOMAIN-CONTAINING PROTEIN"/>
    <property type="match status" value="1"/>
</dbReference>
<proteinExistence type="predicted"/>
<comment type="caution">
    <text evidence="2">The sequence shown here is derived from an EMBL/GenBank/DDBJ whole genome shotgun (WGS) entry which is preliminary data.</text>
</comment>
<sequence length="293" mass="30643">MILVTGANGQLGRRIVQHLIARSPAPVAGKLAVSVRDPGKAADLAARGVEVRHGNFDHPDTLANAFAGVERLVLVSTDGPREQRIVQQRNAVSAAARAGIQHVYYTSFLDVAADSPSEFAAIHRDTEAALANSGLAHTLLRLPLYAEGLAMIAGLALEGGVLYLPAGKGAASLVSRDDLAQAIAAAALAPRLDKQVYELTGQVAADYASIATKIARASGRSLVYKAVQETDYIAALVKHGLSIWLATALAKLFAAVAEGRMAATGNDFAALVGHPPKSLDCLIHEHFAPRNKA</sequence>